<comment type="caution">
    <text evidence="2">The sequence shown here is derived from an EMBL/GenBank/DDBJ whole genome shotgun (WGS) entry which is preliminary data.</text>
</comment>
<dbReference type="Proteomes" id="UP000294498">
    <property type="component" value="Unassembled WGS sequence"/>
</dbReference>
<dbReference type="Pfam" id="PF19086">
    <property type="entry name" value="Terpene_syn_C_2"/>
    <property type="match status" value="1"/>
</dbReference>
<dbReference type="PANTHER" id="PTHR35201">
    <property type="entry name" value="TERPENE SYNTHASE"/>
    <property type="match status" value="1"/>
</dbReference>
<dbReference type="EMBL" id="SODV01000002">
    <property type="protein sequence ID" value="TDW97413.1"/>
    <property type="molecule type" value="Genomic_DNA"/>
</dbReference>
<dbReference type="SFLD" id="SFLDS00005">
    <property type="entry name" value="Isoprenoid_Synthase_Type_I"/>
    <property type="match status" value="1"/>
</dbReference>
<evidence type="ECO:0000256" key="1">
    <source>
        <dbReference type="RuleBase" id="RU366034"/>
    </source>
</evidence>
<keyword evidence="3" id="KW-1185">Reference proteome</keyword>
<gene>
    <name evidence="2" type="ORF">EDB95_5262</name>
</gene>
<dbReference type="PANTHER" id="PTHR35201:SF4">
    <property type="entry name" value="BETA-PINACENE SYNTHASE-RELATED"/>
    <property type="match status" value="1"/>
</dbReference>
<dbReference type="GO" id="GO:0046872">
    <property type="term" value="F:metal ion binding"/>
    <property type="evidence" value="ECO:0007669"/>
    <property type="project" value="UniProtKB-KW"/>
</dbReference>
<dbReference type="SFLD" id="SFLDG01020">
    <property type="entry name" value="Terpene_Cyclase_Like_2"/>
    <property type="match status" value="1"/>
</dbReference>
<dbReference type="EC" id="4.2.3.-" evidence="1"/>
<reference evidence="2 3" key="1">
    <citation type="submission" date="2019-03" db="EMBL/GenBank/DDBJ databases">
        <title>Genomic Encyclopedia of Type Strains, Phase IV (KMG-IV): sequencing the most valuable type-strain genomes for metagenomic binning, comparative biology and taxonomic classification.</title>
        <authorList>
            <person name="Goeker M."/>
        </authorList>
    </citation>
    <scope>NUCLEOTIDE SEQUENCE [LARGE SCALE GENOMIC DNA]</scope>
    <source>
        <strain evidence="2 3">DSM 100059</strain>
    </source>
</reference>
<comment type="similarity">
    <text evidence="1">Belongs to the terpene synthase family.</text>
</comment>
<keyword evidence="1" id="KW-0456">Lyase</keyword>
<organism evidence="2 3">
    <name type="scientific">Dinghuibacter silviterrae</name>
    <dbReference type="NCBI Taxonomy" id="1539049"/>
    <lineage>
        <taxon>Bacteria</taxon>
        <taxon>Pseudomonadati</taxon>
        <taxon>Bacteroidota</taxon>
        <taxon>Chitinophagia</taxon>
        <taxon>Chitinophagales</taxon>
        <taxon>Chitinophagaceae</taxon>
        <taxon>Dinghuibacter</taxon>
    </lineage>
</organism>
<sequence length="354" mass="39125">MEIPVLRNPFRSAINPFVREADTQVIQWVQHHGLATDAQWAEGYRASRFTWFAARCFPDADLPQLSLAAAFNVWLFLLDDSCDEVPTGQKYEYVRSLATDLSLVLAGYPVPAAATTAAMAGPTVAAAAGPIAAPMGSTLATALEDLWARLRQISTPDWQEHFVRGMYRYLDACKLEAQWLDMEAWPSLAAYTRYRPYLGAVHLEPALAEVLCGHHLNPVQRKDPRIEILTLLCCNVVCWSNDLFSLDKEWANGDRCNLALVLAHEREYDLEDAIREAAALHDHDVARFAALAEEVLAGAAAGAAAGLNTGPLATTPALVHYVHALQHIVAANMDWSIHDTRRYRFTFGEARSTA</sequence>
<dbReference type="SUPFAM" id="SSF48576">
    <property type="entry name" value="Terpenoid synthases"/>
    <property type="match status" value="1"/>
</dbReference>
<dbReference type="Gene3D" id="1.10.600.10">
    <property type="entry name" value="Farnesyl Diphosphate Synthase"/>
    <property type="match status" value="1"/>
</dbReference>
<name>A0A4R8DI40_9BACT</name>
<dbReference type="RefSeq" id="WP_133999606.1">
    <property type="nucleotide sequence ID" value="NZ_SODV01000002.1"/>
</dbReference>
<keyword evidence="1" id="KW-0479">Metal-binding</keyword>
<dbReference type="AlphaFoldDB" id="A0A4R8DI40"/>
<dbReference type="InterPro" id="IPR008949">
    <property type="entry name" value="Isoprenoid_synthase_dom_sf"/>
</dbReference>
<evidence type="ECO:0000313" key="3">
    <source>
        <dbReference type="Proteomes" id="UP000294498"/>
    </source>
</evidence>
<dbReference type="OrthoDB" id="2989600at2"/>
<accession>A0A4R8DI40</accession>
<keyword evidence="1" id="KW-0460">Magnesium</keyword>
<dbReference type="InterPro" id="IPR034686">
    <property type="entry name" value="Terpene_cyclase-like_2"/>
</dbReference>
<comment type="cofactor">
    <cofactor evidence="1">
        <name>Mg(2+)</name>
        <dbReference type="ChEBI" id="CHEBI:18420"/>
    </cofactor>
</comment>
<proteinExistence type="inferred from homology"/>
<protein>
    <recommendedName>
        <fullName evidence="1">Terpene synthase</fullName>
        <ecNumber evidence="1">4.2.3.-</ecNumber>
    </recommendedName>
</protein>
<dbReference type="GO" id="GO:0010333">
    <property type="term" value="F:terpene synthase activity"/>
    <property type="evidence" value="ECO:0007669"/>
    <property type="project" value="InterPro"/>
</dbReference>
<evidence type="ECO:0000313" key="2">
    <source>
        <dbReference type="EMBL" id="TDW97413.1"/>
    </source>
</evidence>